<evidence type="ECO:0000256" key="10">
    <source>
        <dbReference type="ARBA" id="ARBA00023304"/>
    </source>
</evidence>
<dbReference type="PANTHER" id="PTHR21000:SF5">
    <property type="entry name" value="DIHYDROXY-ACID DEHYDRATASE, MITOCHONDRIAL"/>
    <property type="match status" value="1"/>
</dbReference>
<evidence type="ECO:0000256" key="13">
    <source>
        <dbReference type="ARBA" id="ARBA00029437"/>
    </source>
</evidence>
<dbReference type="InterPro" id="IPR020558">
    <property type="entry name" value="DiOHA_6PGluconate_deHydtase_CS"/>
</dbReference>
<feature type="active site" description="Proton acceptor" evidence="15">
    <location>
        <position position="477"/>
    </location>
</feature>
<dbReference type="SUPFAM" id="SSF52016">
    <property type="entry name" value="LeuD/IlvD-like"/>
    <property type="match status" value="1"/>
</dbReference>
<feature type="binding site" description="via carbamate group" evidence="15">
    <location>
        <position position="130"/>
    </location>
    <ligand>
        <name>Mg(2+)</name>
        <dbReference type="ChEBI" id="CHEBI:18420"/>
    </ligand>
</feature>
<dbReference type="InterPro" id="IPR042096">
    <property type="entry name" value="Dihydro-acid_dehy_C"/>
</dbReference>
<dbReference type="InterPro" id="IPR004404">
    <property type="entry name" value="DihydroxyA_deHydtase"/>
</dbReference>
<feature type="binding site" evidence="15">
    <location>
        <position position="55"/>
    </location>
    <ligand>
        <name>[2Fe-2S] cluster</name>
        <dbReference type="ChEBI" id="CHEBI:190135"/>
    </ligand>
</feature>
<evidence type="ECO:0000256" key="8">
    <source>
        <dbReference type="ARBA" id="ARBA00023014"/>
    </source>
</evidence>
<comment type="cofactor">
    <cofactor evidence="1 15">
        <name>Mg(2+)</name>
        <dbReference type="ChEBI" id="CHEBI:18420"/>
    </cofactor>
</comment>
<comment type="pathway">
    <text evidence="13 15">Amino-acid biosynthesis; L-isoleucine biosynthesis; L-isoleucine from 2-oxobutanoate: step 3/4.</text>
</comment>
<comment type="function">
    <text evidence="15">Functions in the biosynthesis of branched-chain amino acids. Catalyzes the dehydration of (2R,3R)-2,3-dihydroxy-3-methylpentanoate (2,3-dihydroxy-3-methylvalerate) into 2-oxo-3-methylpentanoate (2-oxo-3-methylvalerate) and of (2R)-2,3-dihydroxy-3-methylbutanoate (2,3-dihydroxyisovalerate) into 2-oxo-3-methylbutanoate (2-oxoisovalerate), the penultimate precursor to L-isoleucine and L-valine, respectively.</text>
</comment>
<keyword evidence="4 15" id="KW-0001">2Fe-2S</keyword>
<evidence type="ECO:0000256" key="4">
    <source>
        <dbReference type="ARBA" id="ARBA00022714"/>
    </source>
</evidence>
<evidence type="ECO:0000256" key="12">
    <source>
        <dbReference type="ARBA" id="ARBA00029436"/>
    </source>
</evidence>
<keyword evidence="3 15" id="KW-0028">Amino-acid biosynthesis</keyword>
<dbReference type="Pfam" id="PF00920">
    <property type="entry name" value="ILVD_EDD_N"/>
    <property type="match status" value="1"/>
</dbReference>
<dbReference type="UniPathway" id="UPA00049">
    <property type="reaction ID" value="UER00061"/>
</dbReference>
<dbReference type="PANTHER" id="PTHR21000">
    <property type="entry name" value="DIHYDROXY-ACID DEHYDRATASE DAD"/>
    <property type="match status" value="1"/>
</dbReference>
<dbReference type="HAMAP" id="MF_00012">
    <property type="entry name" value="IlvD"/>
    <property type="match status" value="1"/>
</dbReference>
<comment type="caution">
    <text evidence="15">Lacks conserved residue(s) required for the propagation of feature annotation.</text>
</comment>
<name>A0A1L7GXL3_LIMFE</name>
<evidence type="ECO:0000256" key="9">
    <source>
        <dbReference type="ARBA" id="ARBA00023239"/>
    </source>
</evidence>
<feature type="binding site" evidence="15">
    <location>
        <position position="129"/>
    </location>
    <ligand>
        <name>Mg(2+)</name>
        <dbReference type="ChEBI" id="CHEBI:18420"/>
    </ligand>
</feature>
<evidence type="ECO:0000259" key="16">
    <source>
        <dbReference type="Pfam" id="PF00920"/>
    </source>
</evidence>
<dbReference type="GO" id="GO:0051537">
    <property type="term" value="F:2 iron, 2 sulfur cluster binding"/>
    <property type="evidence" value="ECO:0007669"/>
    <property type="project" value="UniProtKB-UniRule"/>
</dbReference>
<reference evidence="18 19" key="1">
    <citation type="submission" date="2016-12" db="EMBL/GenBank/DDBJ databases">
        <title>Complete Genome Sequence of Lactobacillus fermentum Strain SNUV175, a Probiotic for Treatment of Bacterial Vaginosis.</title>
        <authorList>
            <person name="Lee S."/>
            <person name="You H.J."/>
            <person name="Kwon B."/>
            <person name="Ko G."/>
        </authorList>
    </citation>
    <scope>NUCLEOTIDE SEQUENCE [LARGE SCALE GENOMIC DNA]</scope>
    <source>
        <strain evidence="18 19">SNUV175</strain>
    </source>
</reference>
<dbReference type="OrthoDB" id="9807077at2"/>
<keyword evidence="6 15" id="KW-0460">Magnesium</keyword>
<dbReference type="Gene3D" id="3.50.30.80">
    <property type="entry name" value="IlvD/EDD C-terminal domain-like"/>
    <property type="match status" value="1"/>
</dbReference>
<comment type="catalytic activity">
    <reaction evidence="11">
        <text>(2R)-2,3-dihydroxy-3-methylbutanoate = 3-methyl-2-oxobutanoate + H2O</text>
        <dbReference type="Rhea" id="RHEA:24809"/>
        <dbReference type="ChEBI" id="CHEBI:11851"/>
        <dbReference type="ChEBI" id="CHEBI:15377"/>
        <dbReference type="ChEBI" id="CHEBI:49072"/>
        <dbReference type="EC" id="4.2.1.9"/>
    </reaction>
    <physiologicalReaction direction="left-to-right" evidence="11">
        <dbReference type="Rhea" id="RHEA:24810"/>
    </physiologicalReaction>
</comment>
<dbReference type="AlphaFoldDB" id="A0A1L7GXL3"/>
<dbReference type="GO" id="GO:0009097">
    <property type="term" value="P:isoleucine biosynthetic process"/>
    <property type="evidence" value="ECO:0007669"/>
    <property type="project" value="UniProtKB-UniRule"/>
</dbReference>
<feature type="modified residue" description="N6-carboxylysine" evidence="15">
    <location>
        <position position="130"/>
    </location>
</feature>
<evidence type="ECO:0000256" key="6">
    <source>
        <dbReference type="ARBA" id="ARBA00022842"/>
    </source>
</evidence>
<dbReference type="GO" id="GO:0000287">
    <property type="term" value="F:magnesium ion binding"/>
    <property type="evidence" value="ECO:0007669"/>
    <property type="project" value="UniProtKB-UniRule"/>
</dbReference>
<dbReference type="PROSITE" id="PS00886">
    <property type="entry name" value="ILVD_EDD_1"/>
    <property type="match status" value="1"/>
</dbReference>
<dbReference type="UniPathway" id="UPA00047">
    <property type="reaction ID" value="UER00057"/>
</dbReference>
<dbReference type="FunFam" id="3.50.30.80:FF:000001">
    <property type="entry name" value="Dihydroxy-acid dehydratase"/>
    <property type="match status" value="1"/>
</dbReference>
<comment type="subunit">
    <text evidence="15">Homodimer.</text>
</comment>
<dbReference type="GO" id="GO:0004160">
    <property type="term" value="F:dihydroxy-acid dehydratase activity"/>
    <property type="evidence" value="ECO:0007669"/>
    <property type="project" value="UniProtKB-UniRule"/>
</dbReference>
<keyword evidence="8 15" id="KW-0411">Iron-sulfur</keyword>
<evidence type="ECO:0000256" key="11">
    <source>
        <dbReference type="ARBA" id="ARBA00029304"/>
    </source>
</evidence>
<evidence type="ECO:0000256" key="2">
    <source>
        <dbReference type="ARBA" id="ARBA00006486"/>
    </source>
</evidence>
<comment type="cofactor">
    <cofactor evidence="15">
        <name>[2Fe-2S] cluster</name>
        <dbReference type="ChEBI" id="CHEBI:190135"/>
    </cofactor>
    <text evidence="15">Binds 1 [2Fe-2S] cluster per subunit. This cluster acts as a Lewis acid cofactor.</text>
</comment>
<protein>
    <recommendedName>
        <fullName evidence="14 15">Dihydroxy-acid dehydratase</fullName>
        <shortName evidence="15">DAD</shortName>
        <ecNumber evidence="14 15">4.2.1.9</ecNumber>
    </recommendedName>
</protein>
<comment type="similarity">
    <text evidence="2 15">Belongs to the IlvD/Edd family.</text>
</comment>
<dbReference type="PROSITE" id="PS00887">
    <property type="entry name" value="ILVD_EDD_2"/>
    <property type="match status" value="1"/>
</dbReference>
<evidence type="ECO:0000313" key="18">
    <source>
        <dbReference type="EMBL" id="APU46771.1"/>
    </source>
</evidence>
<accession>A0A1L7GXL3</accession>
<feature type="domain" description="Dihydroxy-acid/6-phosphogluconate dehydratase N-terminal" evidence="16">
    <location>
        <begin position="40"/>
        <end position="357"/>
    </location>
</feature>
<evidence type="ECO:0000256" key="3">
    <source>
        <dbReference type="ARBA" id="ARBA00022605"/>
    </source>
</evidence>
<evidence type="ECO:0000256" key="5">
    <source>
        <dbReference type="ARBA" id="ARBA00022723"/>
    </source>
</evidence>
<dbReference type="InterPro" id="IPR000581">
    <property type="entry name" value="ILV_EDD_N"/>
</dbReference>
<dbReference type="InterPro" id="IPR050165">
    <property type="entry name" value="DHAD_IlvD/Edd"/>
</dbReference>
<feature type="binding site" evidence="15">
    <location>
        <position position="451"/>
    </location>
    <ligand>
        <name>Mg(2+)</name>
        <dbReference type="ChEBI" id="CHEBI:18420"/>
    </ligand>
</feature>
<dbReference type="NCBIfam" id="NF002068">
    <property type="entry name" value="PRK00911.1"/>
    <property type="match status" value="1"/>
</dbReference>
<evidence type="ECO:0000313" key="19">
    <source>
        <dbReference type="Proteomes" id="UP000185427"/>
    </source>
</evidence>
<feature type="binding site" evidence="15">
    <location>
        <position position="87"/>
    </location>
    <ligand>
        <name>Mg(2+)</name>
        <dbReference type="ChEBI" id="CHEBI:18420"/>
    </ligand>
</feature>
<sequence>MAEEDMKQYRRKSHVYDGMVRSPNRAMMRETGMKDEDFDRPIVGVVTTWAENTPCNIHLHDFGNLLEDSIREEKAWPVQFGTITVADGIAMGTPGMRYSLPSRDVIADSMETAMGGHNCDAFVAVGGCDKNMPGSLIAMANANIPSLFVYGGTISPGKLDGEDIDLVTVFEAVGHWNNGDMSAEKVHDIEVNACPGPGGCGGMYTANTMASAIECLGMSLPGSANHPANTQEKVEDVKRAGKVVVNLLKKNIKPSDILCREAFLDAITLIQALGGSTNSTLHLLAIAHAANVELSLDDFNMIQKKVPHIADLKPSGQYVFEDLYNAGGVQAVMKLLYDNGFMHGDRMTCTGKTFGENMAEVEPLREGQKVIMPLDKPKREDGPLMILHGNLAPEGGVAKVSGVKSRRHVGPAKVFNNEDDAVNAVLADKVVPGDVVVVRYVGPKGGPGMPEMLALSSMLVGKGQGESVALLTDGRFSGGTYGFVVGHISPEAQDGGPIAYIKDGDIITVDQDTMEISVNVSEEEFAKRKQTMKIPPLYSRGVLGKYAHIVSSASKGVVTDFWKPEETGKA</sequence>
<evidence type="ECO:0000256" key="1">
    <source>
        <dbReference type="ARBA" id="ARBA00001946"/>
    </source>
</evidence>
<dbReference type="EC" id="4.2.1.9" evidence="14 15"/>
<feature type="domain" description="Dihydroxy-acid/6-phosphogluconate dehydratase C-terminal" evidence="17">
    <location>
        <begin position="369"/>
        <end position="556"/>
    </location>
</feature>
<comment type="catalytic activity">
    <reaction evidence="15">
        <text>(2R,3R)-2,3-dihydroxy-3-methylpentanoate = (S)-3-methyl-2-oxopentanoate + H2O</text>
        <dbReference type="Rhea" id="RHEA:27694"/>
        <dbReference type="ChEBI" id="CHEBI:15377"/>
        <dbReference type="ChEBI" id="CHEBI:35146"/>
        <dbReference type="ChEBI" id="CHEBI:49258"/>
        <dbReference type="EC" id="4.2.1.9"/>
    </reaction>
</comment>
<dbReference type="NCBIfam" id="TIGR00110">
    <property type="entry name" value="ilvD"/>
    <property type="match status" value="1"/>
</dbReference>
<gene>
    <name evidence="15" type="primary">ilvD</name>
    <name evidence="18" type="ORF">BUW47_10360</name>
</gene>
<keyword evidence="9 15" id="KW-0456">Lyase</keyword>
<comment type="pathway">
    <text evidence="12 15">Amino-acid biosynthesis; L-valine biosynthesis; L-valine from pyruvate: step 3/4.</text>
</comment>
<evidence type="ECO:0000259" key="17">
    <source>
        <dbReference type="Pfam" id="PF24877"/>
    </source>
</evidence>
<keyword evidence="5 15" id="KW-0479">Metal-binding</keyword>
<dbReference type="InterPro" id="IPR056740">
    <property type="entry name" value="ILV_EDD_C"/>
</dbReference>
<dbReference type="SUPFAM" id="SSF143975">
    <property type="entry name" value="IlvD/EDD N-terminal domain-like"/>
    <property type="match status" value="1"/>
</dbReference>
<keyword evidence="7 15" id="KW-0408">Iron</keyword>
<dbReference type="InterPro" id="IPR037237">
    <property type="entry name" value="IlvD/EDD_N"/>
</dbReference>
<proteinExistence type="inferred from homology"/>
<evidence type="ECO:0000256" key="7">
    <source>
        <dbReference type="ARBA" id="ARBA00023004"/>
    </source>
</evidence>
<organism evidence="18 19">
    <name type="scientific">Limosilactobacillus fermentum</name>
    <name type="common">Lactobacillus fermentum</name>
    <dbReference type="NCBI Taxonomy" id="1613"/>
    <lineage>
        <taxon>Bacteria</taxon>
        <taxon>Bacillati</taxon>
        <taxon>Bacillota</taxon>
        <taxon>Bacilli</taxon>
        <taxon>Lactobacillales</taxon>
        <taxon>Lactobacillaceae</taxon>
        <taxon>Limosilactobacillus</taxon>
    </lineage>
</organism>
<evidence type="ECO:0000256" key="15">
    <source>
        <dbReference type="HAMAP-Rule" id="MF_00012"/>
    </source>
</evidence>
<dbReference type="GO" id="GO:0009099">
    <property type="term" value="P:L-valine biosynthetic process"/>
    <property type="evidence" value="ECO:0007669"/>
    <property type="project" value="UniProtKB-UniRule"/>
</dbReference>
<evidence type="ECO:0000256" key="14">
    <source>
        <dbReference type="ARBA" id="ARBA00029490"/>
    </source>
</evidence>
<dbReference type="Pfam" id="PF24877">
    <property type="entry name" value="ILV_EDD_C"/>
    <property type="match status" value="1"/>
</dbReference>
<dbReference type="Proteomes" id="UP000185427">
    <property type="component" value="Chromosome"/>
</dbReference>
<dbReference type="EMBL" id="CP019030">
    <property type="protein sequence ID" value="APU46771.1"/>
    <property type="molecule type" value="Genomic_DNA"/>
</dbReference>
<keyword evidence="10 15" id="KW-0100">Branched-chain amino acid biosynthesis</keyword>